<name>A0A0L8HCY5_OCTBM</name>
<feature type="region of interest" description="Disordered" evidence="1">
    <location>
        <begin position="87"/>
        <end position="137"/>
    </location>
</feature>
<feature type="compositionally biased region" description="Acidic residues" evidence="1">
    <location>
        <begin position="118"/>
        <end position="137"/>
    </location>
</feature>
<dbReference type="EMBL" id="KQ418484">
    <property type="protein sequence ID" value="KOF87146.1"/>
    <property type="molecule type" value="Genomic_DNA"/>
</dbReference>
<organism evidence="2">
    <name type="scientific">Octopus bimaculoides</name>
    <name type="common">California two-spotted octopus</name>
    <dbReference type="NCBI Taxonomy" id="37653"/>
    <lineage>
        <taxon>Eukaryota</taxon>
        <taxon>Metazoa</taxon>
        <taxon>Spiralia</taxon>
        <taxon>Lophotrochozoa</taxon>
        <taxon>Mollusca</taxon>
        <taxon>Cephalopoda</taxon>
        <taxon>Coleoidea</taxon>
        <taxon>Octopodiformes</taxon>
        <taxon>Octopoda</taxon>
        <taxon>Incirrata</taxon>
        <taxon>Octopodidae</taxon>
        <taxon>Octopus</taxon>
    </lineage>
</organism>
<proteinExistence type="predicted"/>
<feature type="region of interest" description="Disordered" evidence="1">
    <location>
        <begin position="1"/>
        <end position="73"/>
    </location>
</feature>
<feature type="compositionally biased region" description="Pro residues" evidence="1">
    <location>
        <begin position="49"/>
        <end position="69"/>
    </location>
</feature>
<dbReference type="OrthoDB" id="10259057at2759"/>
<feature type="non-terminal residue" evidence="2">
    <location>
        <position position="137"/>
    </location>
</feature>
<feature type="non-terminal residue" evidence="2">
    <location>
        <position position="1"/>
    </location>
</feature>
<sequence length="137" mass="14676">TKQIPFTVPPHGTPQVSRRSSRSLGEEHPAGYGSEPSSPALKRPSVEIPAPPPPPPPPPPTPPSPPPTSIPTVNVIRNDKIKGTTLATHVTGFSKKPCGQSPLNSSGRRSNLTKNINDDYDEEEEDDDDDDDDDVTL</sequence>
<feature type="compositionally biased region" description="Polar residues" evidence="1">
    <location>
        <begin position="101"/>
        <end position="115"/>
    </location>
</feature>
<accession>A0A0L8HCY5</accession>
<evidence type="ECO:0000313" key="2">
    <source>
        <dbReference type="EMBL" id="KOF87146.1"/>
    </source>
</evidence>
<gene>
    <name evidence="2" type="ORF">OCBIM_22017358mg</name>
</gene>
<evidence type="ECO:0000256" key="1">
    <source>
        <dbReference type="SAM" id="MobiDB-lite"/>
    </source>
</evidence>
<dbReference type="AlphaFoldDB" id="A0A0L8HCY5"/>
<reference evidence="2" key="1">
    <citation type="submission" date="2015-07" db="EMBL/GenBank/DDBJ databases">
        <title>MeaNS - Measles Nucleotide Surveillance Program.</title>
        <authorList>
            <person name="Tran T."/>
            <person name="Druce J."/>
        </authorList>
    </citation>
    <scope>NUCLEOTIDE SEQUENCE</scope>
    <source>
        <strain evidence="2">UCB-OBI-ISO-001</strain>
        <tissue evidence="2">Gonad</tissue>
    </source>
</reference>
<protein>
    <submittedName>
        <fullName evidence="2">Uncharacterized protein</fullName>
    </submittedName>
</protein>